<gene>
    <name evidence="1" type="ORF">MNB_SM-6-1541</name>
</gene>
<evidence type="ECO:0000313" key="1">
    <source>
        <dbReference type="EMBL" id="SFV55330.1"/>
    </source>
</evidence>
<protein>
    <submittedName>
        <fullName evidence="1">Uncharacterized protein</fullName>
    </submittedName>
</protein>
<accession>A0A1W1BP31</accession>
<reference evidence="1" key="1">
    <citation type="submission" date="2016-10" db="EMBL/GenBank/DDBJ databases">
        <authorList>
            <person name="de Groot N.N."/>
        </authorList>
    </citation>
    <scope>NUCLEOTIDE SEQUENCE</scope>
</reference>
<organism evidence="1">
    <name type="scientific">hydrothermal vent metagenome</name>
    <dbReference type="NCBI Taxonomy" id="652676"/>
    <lineage>
        <taxon>unclassified sequences</taxon>
        <taxon>metagenomes</taxon>
        <taxon>ecological metagenomes</taxon>
    </lineage>
</organism>
<dbReference type="EMBL" id="FPHK01000016">
    <property type="protein sequence ID" value="SFV55330.1"/>
    <property type="molecule type" value="Genomic_DNA"/>
</dbReference>
<name>A0A1W1BP31_9ZZZZ</name>
<dbReference type="AlphaFoldDB" id="A0A1W1BP31"/>
<sequence>MKIETKYNYEKLFTLTQESDLLKIIEEEVGEAGAEGTLAYIKEAIKSGKTIAVGSCKIRIKSRE</sequence>
<proteinExistence type="predicted"/>